<dbReference type="PANTHER" id="PTHR33734">
    <property type="entry name" value="LYSM DOMAIN-CONTAINING GPI-ANCHORED PROTEIN 2"/>
    <property type="match status" value="1"/>
</dbReference>
<evidence type="ECO:0000313" key="5">
    <source>
        <dbReference type="Proteomes" id="UP000199559"/>
    </source>
</evidence>
<feature type="chain" id="PRO_5011761982" evidence="2">
    <location>
        <begin position="19"/>
        <end position="173"/>
    </location>
</feature>
<feature type="compositionally biased region" description="Polar residues" evidence="1">
    <location>
        <begin position="53"/>
        <end position="63"/>
    </location>
</feature>
<dbReference type="STRING" id="1144750.SAMN05443431_10385"/>
<dbReference type="Gene3D" id="3.10.350.10">
    <property type="entry name" value="LysM domain"/>
    <property type="match status" value="2"/>
</dbReference>
<dbReference type="SMART" id="SM00257">
    <property type="entry name" value="LysM"/>
    <property type="match status" value="2"/>
</dbReference>
<evidence type="ECO:0000259" key="3">
    <source>
        <dbReference type="PROSITE" id="PS51782"/>
    </source>
</evidence>
<dbReference type="PANTHER" id="PTHR33734:SF22">
    <property type="entry name" value="MEMBRANE-BOUND LYTIC MUREIN TRANSGLYCOSYLASE D"/>
    <property type="match status" value="1"/>
</dbReference>
<feature type="region of interest" description="Disordered" evidence="1">
    <location>
        <begin position="53"/>
        <end position="79"/>
    </location>
</feature>
<evidence type="ECO:0000256" key="2">
    <source>
        <dbReference type="SAM" id="SignalP"/>
    </source>
</evidence>
<evidence type="ECO:0000256" key="1">
    <source>
        <dbReference type="SAM" id="MobiDB-lite"/>
    </source>
</evidence>
<reference evidence="5" key="1">
    <citation type="submission" date="2016-10" db="EMBL/GenBank/DDBJ databases">
        <authorList>
            <person name="Varghese N."/>
            <person name="Submissions S."/>
        </authorList>
    </citation>
    <scope>NUCLEOTIDE SEQUENCE [LARGE SCALE GENOMIC DNA]</scope>
    <source>
        <strain evidence="5">DSM 28881</strain>
    </source>
</reference>
<dbReference type="InterPro" id="IPR018392">
    <property type="entry name" value="LysM"/>
</dbReference>
<keyword evidence="2" id="KW-0732">Signal</keyword>
<dbReference type="PROSITE" id="PS51782">
    <property type="entry name" value="LYSM"/>
    <property type="match status" value="2"/>
</dbReference>
<dbReference type="GO" id="GO:0008932">
    <property type="term" value="F:lytic endotransglycosylase activity"/>
    <property type="evidence" value="ECO:0007669"/>
    <property type="project" value="TreeGrafter"/>
</dbReference>
<keyword evidence="5" id="KW-1185">Reference proteome</keyword>
<proteinExistence type="predicted"/>
<sequence length="173" mass="18637">MKRLIVLAVLFSSLTAFAQDDNYIEVVLDGKPALLNTKTGQFKAMNKKDLAKMSSNKNNTASKTVSSGNTTGGNTHTVNRGETLYSISKQYGVSMSQLKSINNLESNALSIGQVLNISYASATQEPSESAWIVKKGDTLYGISRQSGVSVTDIKALNNLESNTLSIGQQLRLK</sequence>
<dbReference type="SUPFAM" id="SSF54106">
    <property type="entry name" value="LysM domain"/>
    <property type="match status" value="2"/>
</dbReference>
<name>A0A1I3MB88_9FLAO</name>
<dbReference type="Proteomes" id="UP000199559">
    <property type="component" value="Unassembled WGS sequence"/>
</dbReference>
<feature type="compositionally biased region" description="Low complexity" evidence="1">
    <location>
        <begin position="64"/>
        <end position="78"/>
    </location>
</feature>
<dbReference type="AlphaFoldDB" id="A0A1I3MB88"/>
<dbReference type="Pfam" id="PF01476">
    <property type="entry name" value="LysM"/>
    <property type="match status" value="2"/>
</dbReference>
<dbReference type="CDD" id="cd00118">
    <property type="entry name" value="LysM"/>
    <property type="match status" value="2"/>
</dbReference>
<protein>
    <submittedName>
        <fullName evidence="4">LysM domain-containing protein</fullName>
    </submittedName>
</protein>
<dbReference type="InterPro" id="IPR036779">
    <property type="entry name" value="LysM_dom_sf"/>
</dbReference>
<dbReference type="RefSeq" id="WP_177183512.1">
    <property type="nucleotide sequence ID" value="NZ_FORM01000003.1"/>
</dbReference>
<evidence type="ECO:0000313" key="4">
    <source>
        <dbReference type="EMBL" id="SFI94253.1"/>
    </source>
</evidence>
<gene>
    <name evidence="4" type="ORF">SAMN05443431_10385</name>
</gene>
<organism evidence="4 5">
    <name type="scientific">Olleya namhaensis</name>
    <dbReference type="NCBI Taxonomy" id="1144750"/>
    <lineage>
        <taxon>Bacteria</taxon>
        <taxon>Pseudomonadati</taxon>
        <taxon>Bacteroidota</taxon>
        <taxon>Flavobacteriia</taxon>
        <taxon>Flavobacteriales</taxon>
        <taxon>Flavobacteriaceae</taxon>
    </lineage>
</organism>
<dbReference type="EMBL" id="FORM01000003">
    <property type="protein sequence ID" value="SFI94253.1"/>
    <property type="molecule type" value="Genomic_DNA"/>
</dbReference>
<feature type="signal peptide" evidence="2">
    <location>
        <begin position="1"/>
        <end position="18"/>
    </location>
</feature>
<accession>A0A1I3MB88</accession>
<feature type="domain" description="LysM" evidence="3">
    <location>
        <begin position="129"/>
        <end position="172"/>
    </location>
</feature>
<feature type="domain" description="LysM" evidence="3">
    <location>
        <begin position="74"/>
        <end position="117"/>
    </location>
</feature>